<dbReference type="KEGG" id="bvi:Bcep1808_6845"/>
<accession>A4JTX9</accession>
<dbReference type="InterPro" id="IPR029021">
    <property type="entry name" value="Prot-tyrosine_phosphatase-like"/>
</dbReference>
<keyword evidence="1" id="KW-0614">Plasmid</keyword>
<organism evidence="1 2">
    <name type="scientific">Burkholderia vietnamiensis (strain G4 / LMG 22486)</name>
    <name type="common">Burkholderia cepacia (strain R1808)</name>
    <dbReference type="NCBI Taxonomy" id="269482"/>
    <lineage>
        <taxon>Bacteria</taxon>
        <taxon>Pseudomonadati</taxon>
        <taxon>Pseudomonadota</taxon>
        <taxon>Betaproteobacteria</taxon>
        <taxon>Burkholderiales</taxon>
        <taxon>Burkholderiaceae</taxon>
        <taxon>Burkholderia</taxon>
        <taxon>Burkholderia cepacia complex</taxon>
    </lineage>
</organism>
<evidence type="ECO:0000313" key="2">
    <source>
        <dbReference type="Proteomes" id="UP000002287"/>
    </source>
</evidence>
<reference evidence="1 2" key="1">
    <citation type="submission" date="2007-03" db="EMBL/GenBank/DDBJ databases">
        <title>Complete sequence of plasmid pBVIE01 of Burkholderia vietnamiensis G4.</title>
        <authorList>
            <consortium name="US DOE Joint Genome Institute"/>
            <person name="Copeland A."/>
            <person name="Lucas S."/>
            <person name="Lapidus A."/>
            <person name="Barry K."/>
            <person name="Detter J.C."/>
            <person name="Glavina del Rio T."/>
            <person name="Hammon N."/>
            <person name="Israni S."/>
            <person name="Dalin E."/>
            <person name="Tice H."/>
            <person name="Pitluck S."/>
            <person name="Chain P."/>
            <person name="Malfatti S."/>
            <person name="Shin M."/>
            <person name="Vergez L."/>
            <person name="Schmutz J."/>
            <person name="Larimer F."/>
            <person name="Land M."/>
            <person name="Hauser L."/>
            <person name="Kyrpides N."/>
            <person name="Tiedje J."/>
            <person name="Richardson P."/>
        </authorList>
    </citation>
    <scope>NUCLEOTIDE SEQUENCE [LARGE SCALE GENOMIC DNA]</scope>
    <source>
        <strain evidence="2">G4 / LMG 22486</strain>
        <plasmid evidence="1 2">pBVIE01</plasmid>
    </source>
</reference>
<dbReference type="AlphaFoldDB" id="A4JTX9"/>
<geneLocation type="plasmid" evidence="1 2">
    <name>pBVIE01</name>
</geneLocation>
<proteinExistence type="predicted"/>
<protein>
    <recommendedName>
        <fullName evidence="3">Tyrosine specific protein phosphatases domain-containing protein</fullName>
    </recommendedName>
</protein>
<sequence length="148" mass="16807">MKIAFFNWRDIAYRDSNPNGAVVSIRNPGTEPPDFDAGWRAIHAEAFHDIDSRYGDFKLMGLAQALRIVRFIEQQARGGIDELAIHCHDGVSRSAAVAEVASERFRVPLLLPTDGANPLVRRRMRHAYAIYFLARLRWFTASRLLLKA</sequence>
<dbReference type="Proteomes" id="UP000002287">
    <property type="component" value="Plasmid pBVIE01"/>
</dbReference>
<dbReference type="Gene3D" id="3.90.190.10">
    <property type="entry name" value="Protein tyrosine phosphatase superfamily"/>
    <property type="match status" value="1"/>
</dbReference>
<dbReference type="PROSITE" id="PS00383">
    <property type="entry name" value="TYR_PHOSPHATASE_1"/>
    <property type="match status" value="1"/>
</dbReference>
<dbReference type="InterPro" id="IPR016130">
    <property type="entry name" value="Tyr_Pase_AS"/>
</dbReference>
<gene>
    <name evidence="1" type="ordered locus">Bcep1808_6845</name>
</gene>
<evidence type="ECO:0008006" key="3">
    <source>
        <dbReference type="Google" id="ProtNLM"/>
    </source>
</evidence>
<dbReference type="SUPFAM" id="SSF52799">
    <property type="entry name" value="(Phosphotyrosine protein) phosphatases II"/>
    <property type="match status" value="1"/>
</dbReference>
<dbReference type="HOGENOM" id="CLU_1862399_0_0_4"/>
<evidence type="ECO:0000313" key="1">
    <source>
        <dbReference type="EMBL" id="ABO59732.1"/>
    </source>
</evidence>
<dbReference type="EMBL" id="CP000617">
    <property type="protein sequence ID" value="ABO59732.1"/>
    <property type="molecule type" value="Genomic_DNA"/>
</dbReference>
<name>A4JTX9_BURVG</name>